<feature type="domain" description="Piwi" evidence="1">
    <location>
        <begin position="123"/>
        <end position="437"/>
    </location>
</feature>
<accession>A0A3P7MYB2</accession>
<dbReference type="Pfam" id="PF02171">
    <property type="entry name" value="Piwi"/>
    <property type="match status" value="1"/>
</dbReference>
<protein>
    <recommendedName>
        <fullName evidence="1">Piwi domain-containing protein</fullName>
    </recommendedName>
</protein>
<dbReference type="Gene3D" id="3.40.50.2300">
    <property type="match status" value="1"/>
</dbReference>
<dbReference type="SUPFAM" id="SSF53098">
    <property type="entry name" value="Ribonuclease H-like"/>
    <property type="match status" value="1"/>
</dbReference>
<name>A0A3P7MYB2_9BILA</name>
<dbReference type="AlphaFoldDB" id="A0A3P7MYB2"/>
<dbReference type="PROSITE" id="PS50822">
    <property type="entry name" value="PIWI"/>
    <property type="match status" value="1"/>
</dbReference>
<dbReference type="PANTHER" id="PTHR22891">
    <property type="entry name" value="EUKARYOTIC TRANSLATION INITIATION FACTOR 2C"/>
    <property type="match status" value="1"/>
</dbReference>
<sequence length="478" mass="54133">MQTAWLAGKSHYLIPAGCKKWCAVALLGAREAKMNENNFRYYFTHCAHYPVQILCGNFLCLHFHHWIFSTKYILSAYLRVFLGQCQQRGMKMAEPMSVECIPRAKLQDVETLVTKFKEQGATFIHFVTADELQYHGHMKYIEVQEQILTQDLKLSTALAAPSKWQTLDNIVNKTNLKLGGLNYAVHLEMGCDAWLMMENRLVVGLDIAHPPVAFIRSKERSAIPSVVGYSANIKRHPSDFIGGYRYAKAEMEEICDDSVQQIFADLMQHFNTSRGIPPTHIFVIRDGVSEGQYKYVVNTEVAQVKMACQKVGGQNYRPHITYIVLTKMHSLRFYRKNIQQQGKAAEQNIKPGTIVDKHVVNPVLNEFYLNSHSAFQGTTKTPRYTLLYDTSKMSADEMQGVVHGLAFGFQIVNMAVSRPAPVMIASRMAQRGRSNYIAMYGDESENSDNGGGVEKDIAKLNNQLGYMSKELEDVRFNA</sequence>
<dbReference type="OrthoDB" id="9981668at2759"/>
<evidence type="ECO:0000259" key="1">
    <source>
        <dbReference type="PROSITE" id="PS50822"/>
    </source>
</evidence>
<reference evidence="2 3" key="1">
    <citation type="submission" date="2018-11" db="EMBL/GenBank/DDBJ databases">
        <authorList>
            <consortium name="Pathogen Informatics"/>
        </authorList>
    </citation>
    <scope>NUCLEOTIDE SEQUENCE [LARGE SCALE GENOMIC DNA]</scope>
</reference>
<gene>
    <name evidence="2" type="ORF">GPUH_LOCUS16376</name>
</gene>
<dbReference type="InterPro" id="IPR012337">
    <property type="entry name" value="RNaseH-like_sf"/>
</dbReference>
<dbReference type="GO" id="GO:0003676">
    <property type="term" value="F:nucleic acid binding"/>
    <property type="evidence" value="ECO:0007669"/>
    <property type="project" value="InterPro"/>
</dbReference>
<dbReference type="SMART" id="SM00950">
    <property type="entry name" value="Piwi"/>
    <property type="match status" value="1"/>
</dbReference>
<dbReference type="InterPro" id="IPR003165">
    <property type="entry name" value="Piwi"/>
</dbReference>
<dbReference type="EMBL" id="UYRT01083668">
    <property type="protein sequence ID" value="VDN27758.1"/>
    <property type="molecule type" value="Genomic_DNA"/>
</dbReference>
<evidence type="ECO:0000313" key="3">
    <source>
        <dbReference type="Proteomes" id="UP000271098"/>
    </source>
</evidence>
<dbReference type="Gene3D" id="3.30.420.10">
    <property type="entry name" value="Ribonuclease H-like superfamily/Ribonuclease H"/>
    <property type="match status" value="1"/>
</dbReference>
<evidence type="ECO:0000313" key="2">
    <source>
        <dbReference type="EMBL" id="VDN27758.1"/>
    </source>
</evidence>
<organism evidence="2 3">
    <name type="scientific">Gongylonema pulchrum</name>
    <dbReference type="NCBI Taxonomy" id="637853"/>
    <lineage>
        <taxon>Eukaryota</taxon>
        <taxon>Metazoa</taxon>
        <taxon>Ecdysozoa</taxon>
        <taxon>Nematoda</taxon>
        <taxon>Chromadorea</taxon>
        <taxon>Rhabditida</taxon>
        <taxon>Spirurina</taxon>
        <taxon>Spiruromorpha</taxon>
        <taxon>Spiruroidea</taxon>
        <taxon>Gongylonematidae</taxon>
        <taxon>Gongylonema</taxon>
    </lineage>
</organism>
<dbReference type="Proteomes" id="UP000271098">
    <property type="component" value="Unassembled WGS sequence"/>
</dbReference>
<keyword evidence="3" id="KW-1185">Reference proteome</keyword>
<proteinExistence type="predicted"/>
<dbReference type="InterPro" id="IPR036397">
    <property type="entry name" value="RNaseH_sf"/>
</dbReference>